<dbReference type="InterPro" id="IPR008309">
    <property type="entry name" value="YdbL"/>
</dbReference>
<feature type="signal peptide" evidence="1">
    <location>
        <begin position="1"/>
        <end position="20"/>
    </location>
</feature>
<evidence type="ECO:0000313" key="2">
    <source>
        <dbReference type="EMBL" id="AQS36695.1"/>
    </source>
</evidence>
<name>A0A1S6HME2_9GAMM</name>
<dbReference type="OrthoDB" id="9798130at2"/>
<proteinExistence type="predicted"/>
<dbReference type="RefSeq" id="WP_077751973.1">
    <property type="nucleotide sequence ID" value="NZ_CP014782.1"/>
</dbReference>
<dbReference type="STRING" id="225848.Sps_01529"/>
<evidence type="ECO:0000256" key="1">
    <source>
        <dbReference type="SAM" id="SignalP"/>
    </source>
</evidence>
<accession>A0A1S6HME2</accession>
<keyword evidence="3" id="KW-1185">Reference proteome</keyword>
<dbReference type="KEGG" id="spsw:Sps_01529"/>
<dbReference type="EMBL" id="CP014782">
    <property type="protein sequence ID" value="AQS36695.1"/>
    <property type="molecule type" value="Genomic_DNA"/>
</dbReference>
<dbReference type="AlphaFoldDB" id="A0A1S6HME2"/>
<evidence type="ECO:0000313" key="3">
    <source>
        <dbReference type="Proteomes" id="UP000189545"/>
    </source>
</evidence>
<dbReference type="Pfam" id="PF07027">
    <property type="entry name" value="DUF1318"/>
    <property type="match status" value="1"/>
</dbReference>
<feature type="chain" id="PRO_5012955543" description="DUF1318 domain-containing protein" evidence="1">
    <location>
        <begin position="21"/>
        <end position="106"/>
    </location>
</feature>
<sequence length="106" mass="11326">MKTKLLVLAAGLLLSLNAFAISLHDAKSQGLVGEQTNGYLGIVKSSPDASALAKQVNAKRKSHYQKIAKKNGISVAEVSKMAAEKAMKATKKGQFIQSKSGKWIKK</sequence>
<reference evidence="2 3" key="1">
    <citation type="submission" date="2016-03" db="EMBL/GenBank/DDBJ databases">
        <title>Complete genome sequence of Shewanella psychrophila WP2, a deep sea bacterium isolated from west Pacific sediment.</title>
        <authorList>
            <person name="Xu G."/>
            <person name="Jian H."/>
        </authorList>
    </citation>
    <scope>NUCLEOTIDE SEQUENCE [LARGE SCALE GENOMIC DNA]</scope>
    <source>
        <strain evidence="2 3">WP2</strain>
    </source>
</reference>
<dbReference type="PIRSF" id="PIRSF025560">
    <property type="entry name" value="UCP025560"/>
    <property type="match status" value="1"/>
</dbReference>
<gene>
    <name evidence="2" type="ORF">Sps_01529</name>
</gene>
<keyword evidence="1" id="KW-0732">Signal</keyword>
<evidence type="ECO:0008006" key="4">
    <source>
        <dbReference type="Google" id="ProtNLM"/>
    </source>
</evidence>
<protein>
    <recommendedName>
        <fullName evidence="4">DUF1318 domain-containing protein</fullName>
    </recommendedName>
</protein>
<organism evidence="2 3">
    <name type="scientific">Shewanella psychrophila</name>
    <dbReference type="NCBI Taxonomy" id="225848"/>
    <lineage>
        <taxon>Bacteria</taxon>
        <taxon>Pseudomonadati</taxon>
        <taxon>Pseudomonadota</taxon>
        <taxon>Gammaproteobacteria</taxon>
        <taxon>Alteromonadales</taxon>
        <taxon>Shewanellaceae</taxon>
        <taxon>Shewanella</taxon>
    </lineage>
</organism>
<dbReference type="Proteomes" id="UP000189545">
    <property type="component" value="Chromosome"/>
</dbReference>